<reference evidence="2" key="1">
    <citation type="submission" date="2023-05" db="EMBL/GenBank/DDBJ databases">
        <authorList>
            <person name="Stuckert A."/>
        </authorList>
    </citation>
    <scope>NUCLEOTIDE SEQUENCE</scope>
</reference>
<feature type="compositionally biased region" description="Basic and acidic residues" evidence="1">
    <location>
        <begin position="14"/>
        <end position="24"/>
    </location>
</feature>
<proteinExistence type="predicted"/>
<comment type="caution">
    <text evidence="2">The sequence shown here is derived from an EMBL/GenBank/DDBJ whole genome shotgun (WGS) entry which is preliminary data.</text>
</comment>
<evidence type="ECO:0000313" key="2">
    <source>
        <dbReference type="EMBL" id="CAI9596824.1"/>
    </source>
</evidence>
<gene>
    <name evidence="2" type="ORF">SPARVUS_LOCUS12130071</name>
</gene>
<dbReference type="Proteomes" id="UP001162483">
    <property type="component" value="Unassembled WGS sequence"/>
</dbReference>
<protein>
    <submittedName>
        <fullName evidence="2">Uncharacterized protein</fullName>
    </submittedName>
</protein>
<accession>A0ABN9FJM6</accession>
<evidence type="ECO:0000256" key="1">
    <source>
        <dbReference type="SAM" id="MobiDB-lite"/>
    </source>
</evidence>
<name>A0ABN9FJM6_9NEOB</name>
<evidence type="ECO:0000313" key="3">
    <source>
        <dbReference type="Proteomes" id="UP001162483"/>
    </source>
</evidence>
<organism evidence="2 3">
    <name type="scientific">Staurois parvus</name>
    <dbReference type="NCBI Taxonomy" id="386267"/>
    <lineage>
        <taxon>Eukaryota</taxon>
        <taxon>Metazoa</taxon>
        <taxon>Chordata</taxon>
        <taxon>Craniata</taxon>
        <taxon>Vertebrata</taxon>
        <taxon>Euteleostomi</taxon>
        <taxon>Amphibia</taxon>
        <taxon>Batrachia</taxon>
        <taxon>Anura</taxon>
        <taxon>Neobatrachia</taxon>
        <taxon>Ranoidea</taxon>
        <taxon>Ranidae</taxon>
        <taxon>Staurois</taxon>
    </lineage>
</organism>
<feature type="region of interest" description="Disordered" evidence="1">
    <location>
        <begin position="1"/>
        <end position="41"/>
    </location>
</feature>
<dbReference type="EMBL" id="CATNWA010016966">
    <property type="protein sequence ID" value="CAI9596824.1"/>
    <property type="molecule type" value="Genomic_DNA"/>
</dbReference>
<keyword evidence="3" id="KW-1185">Reference proteome</keyword>
<sequence length="41" mass="4502">MCRVSPHNMSYQEIRGDTGRRGGSEKSGSNSLFTQCRGLTP</sequence>